<comment type="function">
    <text evidence="10">DNA polymerase III is a complex, multichain enzyme responsible for most of the replicative synthesis in bacteria. This DNA polymerase also exhibits 3' to 5' exonuclease activity. The alpha chain is the DNA polymerase.</text>
</comment>
<dbReference type="NCBIfam" id="NF004226">
    <property type="entry name" value="PRK05673.1"/>
    <property type="match status" value="1"/>
</dbReference>
<dbReference type="GO" id="GO:0005737">
    <property type="term" value="C:cytoplasm"/>
    <property type="evidence" value="ECO:0007669"/>
    <property type="project" value="UniProtKB-SubCell"/>
</dbReference>
<evidence type="ECO:0000256" key="2">
    <source>
        <dbReference type="ARBA" id="ARBA00009496"/>
    </source>
</evidence>
<keyword evidence="5" id="KW-0963">Cytoplasm</keyword>
<comment type="subcellular location">
    <subcellularLocation>
        <location evidence="1">Cytoplasm</location>
    </subcellularLocation>
</comment>
<dbReference type="Pfam" id="PF02811">
    <property type="entry name" value="PHP"/>
    <property type="match status" value="1"/>
</dbReference>
<dbReference type="PANTHER" id="PTHR32294">
    <property type="entry name" value="DNA POLYMERASE III SUBUNIT ALPHA"/>
    <property type="match status" value="1"/>
</dbReference>
<keyword evidence="15" id="KW-1185">Reference proteome</keyword>
<comment type="caution">
    <text evidence="14">The sequence shown here is derived from an EMBL/GenBank/DDBJ whole genome shotgun (WGS) entry which is preliminary data.</text>
</comment>
<dbReference type="EC" id="2.7.7.7" evidence="3"/>
<organism evidence="14 15">
    <name type="scientific">Glacieibacterium arshaanense</name>
    <dbReference type="NCBI Taxonomy" id="2511025"/>
    <lineage>
        <taxon>Bacteria</taxon>
        <taxon>Pseudomonadati</taxon>
        <taxon>Pseudomonadota</taxon>
        <taxon>Alphaproteobacteria</taxon>
        <taxon>Sphingomonadales</taxon>
        <taxon>Sphingosinicellaceae</taxon>
        <taxon>Glacieibacterium</taxon>
    </lineage>
</organism>
<sequence length="1160" mass="125203">MAFAPFVHLRVQSSYSMLEGAVQPAELVKRVAKARMPAMALVDRNNLFGAMEFSDYAFGAGVQPIIGVTIAVERPGPRGPLAKRVDDWLVVLAQDEAGYANLIELVSKAHLEAEGAPALRLADFEGHTDGLIALTAGPEGALARLLAEGQDANAYADTLQSLFGDRLYVEVSRTDDPIERKSEAGLIALAHARDLPLVATNPVRFAESKGHAAHDVLLCIAEGAYVDTQERNRSNPHHWLKSPSEMAVRFADLPEACANTLVVAQRCAVKAPSRAPILPSLAGDPEAEGRALAADAAAGLEDRLARLGVTGDARKVYDERLAFEIGVINTMGFAGYFLIVADFIKWAKAADIPVGPGRGSGAGSLVAWSLTITDLDPIEQGLLFERFLNPERVSMPDFDIDFCETRRDEVIRYVQQRYGSAQVAQIITFGRLKARAVLKDVGRVLQMPYGQVDRLAKLVPNLPADPWTLERALNGISEMVAERERDPKVAHLLEIALQLEGLPRHSSTHAAGVVIGDRPLSQLVPMYRDPRSDMGVTQFDMKFVEKAGLVKFDFLGLKTLSVLDRAVKLLKRRGIELDLTTLPWDDEPSYQLMARGDTVGVFQLESEGMRRTLAQVRPDRFGDIVALVALYRPGPMDNIPQFARRKNGEEAPDYLHPSLEELLKETYGVIIYQEQVMRIAQILAGYSLGEADLLRRAMGKKIQAEMDAQKARFLEGAKANDVDAKQASGIFDLVNKFAGYGFNKSHAAAYALIAYQTAFLKAHHPTEFFAASMAYDISNTDKLAQFVDDMTRSGVKCLPPCINASSADFAVEIHDGKPAVRFALAALKGVGEKAMESIVAERTAKGPFTSLADFARRIDPKLLNKRQLESLIGAGAFDSLDTNRAGVFVLAEALLNTAQAAAAARASAQVALFGDGENALADRSTAMLVPPGKNWTLAERMAAEKDAFGFYFSGHPVDSWRHITEANGAKTYAAHAASEGPPGGGRLPGVLAGLIEAVQWRTPQSGKGGRYQLVTLSDSSGVYTASCFDESAQAGVDLALAAGDAVLIGGDLQWRPGEDTPRVSIRSVQPLEQLAKRTRSRLIVDVDGARTACAAAIEDLAALLLPSLGGRGEVILRMKLADGRIAAVSLGREYSIDGELRGSVERVAGVNSVELRAVSA</sequence>
<protein>
    <recommendedName>
        <fullName evidence="4">DNA polymerase III subunit alpha</fullName>
        <ecNumber evidence="3">2.7.7.7</ecNumber>
    </recommendedName>
</protein>
<dbReference type="Pfam" id="PF17657">
    <property type="entry name" value="DNA_pol3_finger"/>
    <property type="match status" value="1"/>
</dbReference>
<dbReference type="GO" id="GO:0003887">
    <property type="term" value="F:DNA-directed DNA polymerase activity"/>
    <property type="evidence" value="ECO:0007669"/>
    <property type="project" value="UniProtKB-KW"/>
</dbReference>
<dbReference type="SUPFAM" id="SSF89550">
    <property type="entry name" value="PHP domain-like"/>
    <property type="match status" value="1"/>
</dbReference>
<dbReference type="GO" id="GO:0006260">
    <property type="term" value="P:DNA replication"/>
    <property type="evidence" value="ECO:0007669"/>
    <property type="project" value="UniProtKB-KW"/>
</dbReference>
<evidence type="ECO:0000256" key="11">
    <source>
        <dbReference type="ARBA" id="ARBA00026073"/>
    </source>
</evidence>
<dbReference type="CDD" id="cd07433">
    <property type="entry name" value="PHP_PolIIIA_DnaE1"/>
    <property type="match status" value="1"/>
</dbReference>
<evidence type="ECO:0000256" key="4">
    <source>
        <dbReference type="ARBA" id="ARBA00019114"/>
    </source>
</evidence>
<proteinExistence type="inferred from homology"/>
<keyword evidence="9" id="KW-0239">DNA-directed DNA polymerase</keyword>
<evidence type="ECO:0000256" key="8">
    <source>
        <dbReference type="ARBA" id="ARBA00022705"/>
    </source>
</evidence>
<dbReference type="PANTHER" id="PTHR32294:SF0">
    <property type="entry name" value="DNA POLYMERASE III SUBUNIT ALPHA"/>
    <property type="match status" value="1"/>
</dbReference>
<dbReference type="InterPro" id="IPR016195">
    <property type="entry name" value="Pol/histidinol_Pase-like"/>
</dbReference>
<evidence type="ECO:0000313" key="14">
    <source>
        <dbReference type="EMBL" id="TFU06237.1"/>
    </source>
</evidence>
<comment type="subunit">
    <text evidence="11">DNA polymerase III contains a core (composed of alpha, epsilon and theta chains) that associates with a tau subunit. This core dimerizes to form the POLIII' complex. PolIII' associates with the gamma complex (composed of gamma, delta, delta', psi and chi chains) and with the beta chain to form the complete DNA polymerase III complex.</text>
</comment>
<dbReference type="EMBL" id="SIHO01000001">
    <property type="protein sequence ID" value="TFU06237.1"/>
    <property type="molecule type" value="Genomic_DNA"/>
</dbReference>
<dbReference type="Pfam" id="PF14579">
    <property type="entry name" value="HHH_6"/>
    <property type="match status" value="1"/>
</dbReference>
<gene>
    <name evidence="14" type="ORF">EUV02_04315</name>
</gene>
<dbReference type="RefSeq" id="WP_135244959.1">
    <property type="nucleotide sequence ID" value="NZ_SIHO01000001.1"/>
</dbReference>
<evidence type="ECO:0000259" key="13">
    <source>
        <dbReference type="SMART" id="SM00481"/>
    </source>
</evidence>
<feature type="domain" description="Polymerase/histidinol phosphatase N-terminal" evidence="13">
    <location>
        <begin position="7"/>
        <end position="74"/>
    </location>
</feature>
<dbReference type="InterPro" id="IPR004013">
    <property type="entry name" value="PHP_dom"/>
</dbReference>
<keyword evidence="6 14" id="KW-0808">Transferase</keyword>
<dbReference type="InterPro" id="IPR029460">
    <property type="entry name" value="DNAPol_HHH"/>
</dbReference>
<evidence type="ECO:0000256" key="5">
    <source>
        <dbReference type="ARBA" id="ARBA00022490"/>
    </source>
</evidence>
<evidence type="ECO:0000256" key="10">
    <source>
        <dbReference type="ARBA" id="ARBA00025611"/>
    </source>
</evidence>
<dbReference type="CDD" id="cd04485">
    <property type="entry name" value="DnaE_OBF"/>
    <property type="match status" value="1"/>
</dbReference>
<dbReference type="Gene3D" id="3.20.20.140">
    <property type="entry name" value="Metal-dependent hydrolases"/>
    <property type="match status" value="1"/>
</dbReference>
<dbReference type="InterPro" id="IPR003141">
    <property type="entry name" value="Pol/His_phosphatase_N"/>
</dbReference>
<evidence type="ECO:0000256" key="12">
    <source>
        <dbReference type="ARBA" id="ARBA00049244"/>
    </source>
</evidence>
<reference evidence="14 15" key="1">
    <citation type="submission" date="2019-02" db="EMBL/GenBank/DDBJ databases">
        <title>Polymorphobacter sp. isolated from the lake at the Tibet of China.</title>
        <authorList>
            <person name="Li A."/>
        </authorList>
    </citation>
    <scope>NUCLEOTIDE SEQUENCE [LARGE SCALE GENOMIC DNA]</scope>
    <source>
        <strain evidence="14 15">DJ1R-1</strain>
    </source>
</reference>
<dbReference type="Proteomes" id="UP000297737">
    <property type="component" value="Unassembled WGS sequence"/>
</dbReference>
<dbReference type="AlphaFoldDB" id="A0A4Y9ERG3"/>
<dbReference type="InterPro" id="IPR011708">
    <property type="entry name" value="DNA_pol3_alpha_NTPase_dom"/>
</dbReference>
<dbReference type="SMART" id="SM00481">
    <property type="entry name" value="POLIIIAc"/>
    <property type="match status" value="1"/>
</dbReference>
<name>A0A4Y9ERG3_9SPHN</name>
<comment type="similarity">
    <text evidence="2">Belongs to the DNA polymerase type-C family. DnaE subfamily.</text>
</comment>
<dbReference type="Gene3D" id="1.10.150.870">
    <property type="match status" value="1"/>
</dbReference>
<accession>A0A4Y9ERG3</accession>
<comment type="catalytic activity">
    <reaction evidence="12">
        <text>DNA(n) + a 2'-deoxyribonucleoside 5'-triphosphate = DNA(n+1) + diphosphate</text>
        <dbReference type="Rhea" id="RHEA:22508"/>
        <dbReference type="Rhea" id="RHEA-COMP:17339"/>
        <dbReference type="Rhea" id="RHEA-COMP:17340"/>
        <dbReference type="ChEBI" id="CHEBI:33019"/>
        <dbReference type="ChEBI" id="CHEBI:61560"/>
        <dbReference type="ChEBI" id="CHEBI:173112"/>
        <dbReference type="EC" id="2.7.7.7"/>
    </reaction>
</comment>
<dbReference type="InterPro" id="IPR040982">
    <property type="entry name" value="DNA_pol3_finger"/>
</dbReference>
<keyword evidence="7 14" id="KW-0548">Nucleotidyltransferase</keyword>
<evidence type="ECO:0000256" key="1">
    <source>
        <dbReference type="ARBA" id="ARBA00004496"/>
    </source>
</evidence>
<evidence type="ECO:0000256" key="9">
    <source>
        <dbReference type="ARBA" id="ARBA00022932"/>
    </source>
</evidence>
<dbReference type="Pfam" id="PF07733">
    <property type="entry name" value="DNA_pol3_alpha"/>
    <property type="match status" value="1"/>
</dbReference>
<dbReference type="InterPro" id="IPR041931">
    <property type="entry name" value="DNA_pol3_alpha_thumb_dom"/>
</dbReference>
<dbReference type="GO" id="GO:0008408">
    <property type="term" value="F:3'-5' exonuclease activity"/>
    <property type="evidence" value="ECO:0007669"/>
    <property type="project" value="InterPro"/>
</dbReference>
<evidence type="ECO:0000256" key="7">
    <source>
        <dbReference type="ARBA" id="ARBA00022695"/>
    </source>
</evidence>
<dbReference type="InterPro" id="IPR004805">
    <property type="entry name" value="DnaE2/DnaE/PolC"/>
</dbReference>
<dbReference type="NCBIfam" id="TIGR00594">
    <property type="entry name" value="polc"/>
    <property type="match status" value="1"/>
</dbReference>
<dbReference type="SUPFAM" id="SSF160975">
    <property type="entry name" value="AF1531-like"/>
    <property type="match status" value="1"/>
</dbReference>
<evidence type="ECO:0000313" key="15">
    <source>
        <dbReference type="Proteomes" id="UP000297737"/>
    </source>
</evidence>
<evidence type="ECO:0000256" key="6">
    <source>
        <dbReference type="ARBA" id="ARBA00022679"/>
    </source>
</evidence>
<dbReference type="Gene3D" id="1.10.10.1600">
    <property type="entry name" value="Bacterial DNA polymerase III alpha subunit, thumb domain"/>
    <property type="match status" value="1"/>
</dbReference>
<dbReference type="InterPro" id="IPR049821">
    <property type="entry name" value="PolIIIA_DnaE1_PHP"/>
</dbReference>
<keyword evidence="8" id="KW-0235">DNA replication</keyword>
<evidence type="ECO:0000256" key="3">
    <source>
        <dbReference type="ARBA" id="ARBA00012417"/>
    </source>
</evidence>
<dbReference type="OrthoDB" id="9803237at2"/>